<name>A0ABQ4BRQ6_9ACTN</name>
<evidence type="ECO:0000259" key="1">
    <source>
        <dbReference type="SMART" id="SM00829"/>
    </source>
</evidence>
<dbReference type="EMBL" id="BOMS01000171">
    <property type="protein sequence ID" value="GIE73364.1"/>
    <property type="molecule type" value="Genomic_DNA"/>
</dbReference>
<protein>
    <submittedName>
        <fullName evidence="2">NADPH:quinone reductase</fullName>
    </submittedName>
</protein>
<dbReference type="PROSITE" id="PS01162">
    <property type="entry name" value="QOR_ZETA_CRYSTAL"/>
    <property type="match status" value="1"/>
</dbReference>
<feature type="domain" description="Enoyl reductase (ER)" evidence="1">
    <location>
        <begin position="10"/>
        <end position="320"/>
    </location>
</feature>
<dbReference type="InterPro" id="IPR011032">
    <property type="entry name" value="GroES-like_sf"/>
</dbReference>
<dbReference type="Gene3D" id="3.40.50.720">
    <property type="entry name" value="NAD(P)-binding Rossmann-like Domain"/>
    <property type="match status" value="1"/>
</dbReference>
<comment type="caution">
    <text evidence="2">The sequence shown here is derived from an EMBL/GenBank/DDBJ whole genome shotgun (WGS) entry which is preliminary data.</text>
</comment>
<dbReference type="InterPro" id="IPR013154">
    <property type="entry name" value="ADH-like_N"/>
</dbReference>
<dbReference type="Pfam" id="PF08240">
    <property type="entry name" value="ADH_N"/>
    <property type="match status" value="1"/>
</dbReference>
<dbReference type="RefSeq" id="WP_203830969.1">
    <property type="nucleotide sequence ID" value="NZ_BAAATY010000063.1"/>
</dbReference>
<dbReference type="InterPro" id="IPR020843">
    <property type="entry name" value="ER"/>
</dbReference>
<reference evidence="2 3" key="1">
    <citation type="submission" date="2021-01" db="EMBL/GenBank/DDBJ databases">
        <title>Whole genome shotgun sequence of Actinoplanes palleronii NBRC 14916.</title>
        <authorList>
            <person name="Komaki H."/>
            <person name="Tamura T."/>
        </authorList>
    </citation>
    <scope>NUCLEOTIDE SEQUENCE [LARGE SCALE GENOMIC DNA]</scope>
    <source>
        <strain evidence="2 3">NBRC 14916</strain>
    </source>
</reference>
<dbReference type="InterPro" id="IPR002364">
    <property type="entry name" value="Quin_OxRdtase/zeta-crystal_CS"/>
</dbReference>
<keyword evidence="3" id="KW-1185">Reference proteome</keyword>
<proteinExistence type="predicted"/>
<evidence type="ECO:0000313" key="3">
    <source>
        <dbReference type="Proteomes" id="UP000624709"/>
    </source>
</evidence>
<dbReference type="Pfam" id="PF00107">
    <property type="entry name" value="ADH_zinc_N"/>
    <property type="match status" value="1"/>
</dbReference>
<dbReference type="PANTHER" id="PTHR43677:SF4">
    <property type="entry name" value="QUINONE OXIDOREDUCTASE-LIKE PROTEIN 2"/>
    <property type="match status" value="1"/>
</dbReference>
<dbReference type="SUPFAM" id="SSF50129">
    <property type="entry name" value="GroES-like"/>
    <property type="match status" value="1"/>
</dbReference>
<dbReference type="PANTHER" id="PTHR43677">
    <property type="entry name" value="SHORT-CHAIN DEHYDROGENASE/REDUCTASE"/>
    <property type="match status" value="1"/>
</dbReference>
<evidence type="ECO:0000313" key="2">
    <source>
        <dbReference type="EMBL" id="GIE73364.1"/>
    </source>
</evidence>
<dbReference type="InterPro" id="IPR036291">
    <property type="entry name" value="NAD(P)-bd_dom_sf"/>
</dbReference>
<dbReference type="SUPFAM" id="SSF51735">
    <property type="entry name" value="NAD(P)-binding Rossmann-fold domains"/>
    <property type="match status" value="1"/>
</dbReference>
<dbReference type="Gene3D" id="3.90.180.10">
    <property type="entry name" value="Medium-chain alcohol dehydrogenases, catalytic domain"/>
    <property type="match status" value="1"/>
</dbReference>
<dbReference type="InterPro" id="IPR051397">
    <property type="entry name" value="Zn-ADH-like_protein"/>
</dbReference>
<dbReference type="InterPro" id="IPR013149">
    <property type="entry name" value="ADH-like_C"/>
</dbReference>
<sequence>MRAVGFTINGGQFSVFARPIPQPGPGEVLIEVAYAGVNFAELQHWRGDFGPAETDGDIPGLEAAGRVVALGDGVTGFDEGQAVTAYLPNFGGYAEYVVAPAAFTYAAKDLRLDSAAAAPTVLTTAYGALVGSGHLQPGDTVLIHAAAGGVGTAAAQIARALGAGTIIGTVGSAAKVEFARSFGYDHIVVRNEFPGTVSDLLDGAGIDVVLDPVGGATRAASIDLLAPFGRLVAFGDAGNHPDLTLPVQPLWKNNRMVGGFNIGHLARHAPQLVTRFGQAGLDLLQTGAVRIDITGEVPLADAKLALDQLAAGVNRGKLVLRVR</sequence>
<accession>A0ABQ4BRQ6</accession>
<dbReference type="Proteomes" id="UP000624709">
    <property type="component" value="Unassembled WGS sequence"/>
</dbReference>
<gene>
    <name evidence="2" type="ORF">Apa02nite_094720</name>
</gene>
<dbReference type="SMART" id="SM00829">
    <property type="entry name" value="PKS_ER"/>
    <property type="match status" value="1"/>
</dbReference>
<organism evidence="2 3">
    <name type="scientific">Actinoplanes palleronii</name>
    <dbReference type="NCBI Taxonomy" id="113570"/>
    <lineage>
        <taxon>Bacteria</taxon>
        <taxon>Bacillati</taxon>
        <taxon>Actinomycetota</taxon>
        <taxon>Actinomycetes</taxon>
        <taxon>Micromonosporales</taxon>
        <taxon>Micromonosporaceae</taxon>
        <taxon>Actinoplanes</taxon>
    </lineage>
</organism>